<protein>
    <submittedName>
        <fullName evidence="2">Uncharacterized protein</fullName>
    </submittedName>
</protein>
<evidence type="ECO:0000256" key="1">
    <source>
        <dbReference type="SAM" id="MobiDB-lite"/>
    </source>
</evidence>
<gene>
    <name evidence="2" type="ORF">IAB51_09390</name>
</gene>
<feature type="compositionally biased region" description="Acidic residues" evidence="1">
    <location>
        <begin position="40"/>
        <end position="52"/>
    </location>
</feature>
<name>A0A9D1FPJ3_9FIRM</name>
<reference evidence="2" key="2">
    <citation type="journal article" date="2021" name="PeerJ">
        <title>Extensive microbial diversity within the chicken gut microbiome revealed by metagenomics and culture.</title>
        <authorList>
            <person name="Gilroy R."/>
            <person name="Ravi A."/>
            <person name="Getino M."/>
            <person name="Pursley I."/>
            <person name="Horton D.L."/>
            <person name="Alikhan N.F."/>
            <person name="Baker D."/>
            <person name="Gharbi K."/>
            <person name="Hall N."/>
            <person name="Watson M."/>
            <person name="Adriaenssens E.M."/>
            <person name="Foster-Nyarko E."/>
            <person name="Jarju S."/>
            <person name="Secka A."/>
            <person name="Antonio M."/>
            <person name="Oren A."/>
            <person name="Chaudhuri R.R."/>
            <person name="La Ragione R."/>
            <person name="Hildebrand F."/>
            <person name="Pallen M.J."/>
        </authorList>
    </citation>
    <scope>NUCLEOTIDE SEQUENCE</scope>
    <source>
        <strain evidence="2">CHK199-13235</strain>
    </source>
</reference>
<organism evidence="2 3">
    <name type="scientific">Candidatus Merdivicinus excrementipullorum</name>
    <dbReference type="NCBI Taxonomy" id="2840867"/>
    <lineage>
        <taxon>Bacteria</taxon>
        <taxon>Bacillati</taxon>
        <taxon>Bacillota</taxon>
        <taxon>Clostridia</taxon>
        <taxon>Eubacteriales</taxon>
        <taxon>Oscillospiraceae</taxon>
        <taxon>Oscillospiraceae incertae sedis</taxon>
        <taxon>Candidatus Merdivicinus</taxon>
    </lineage>
</organism>
<dbReference type="EMBL" id="DVJP01000062">
    <property type="protein sequence ID" value="HIS77005.1"/>
    <property type="molecule type" value="Genomic_DNA"/>
</dbReference>
<accession>A0A9D1FPJ3</accession>
<feature type="compositionally biased region" description="Basic residues" evidence="1">
    <location>
        <begin position="1"/>
        <end position="10"/>
    </location>
</feature>
<reference evidence="2" key="1">
    <citation type="submission" date="2020-10" db="EMBL/GenBank/DDBJ databases">
        <authorList>
            <person name="Gilroy R."/>
        </authorList>
    </citation>
    <scope>NUCLEOTIDE SEQUENCE</scope>
    <source>
        <strain evidence="2">CHK199-13235</strain>
    </source>
</reference>
<proteinExistence type="predicted"/>
<comment type="caution">
    <text evidence="2">The sequence shown here is derived from an EMBL/GenBank/DDBJ whole genome shotgun (WGS) entry which is preliminary data.</text>
</comment>
<evidence type="ECO:0000313" key="2">
    <source>
        <dbReference type="EMBL" id="HIS77005.1"/>
    </source>
</evidence>
<feature type="region of interest" description="Disordered" evidence="1">
    <location>
        <begin position="1"/>
        <end position="52"/>
    </location>
</feature>
<evidence type="ECO:0000313" key="3">
    <source>
        <dbReference type="Proteomes" id="UP000824002"/>
    </source>
</evidence>
<dbReference type="Proteomes" id="UP000824002">
    <property type="component" value="Unassembled WGS sequence"/>
</dbReference>
<sequence>MKKKSAKKAVTHPQPLITSMTHPHPSATDPLGSWTGIPADEGEEPTQDADDL</sequence>
<dbReference type="AlphaFoldDB" id="A0A9D1FPJ3"/>